<dbReference type="PROSITE" id="PS00678">
    <property type="entry name" value="WD_REPEATS_1"/>
    <property type="match status" value="1"/>
</dbReference>
<sequence length="91" mass="10020">VISVDISPDGKQVVSGSWDRTVWLWDMAIGAVLQALGVHLGLVYSGSVYSVAFLPSGKQVVSRSKDKKSGLRMWQSEQCCRRLKAAYSWST</sequence>
<dbReference type="PANTHER" id="PTHR19848">
    <property type="entry name" value="WD40 REPEAT PROTEIN"/>
    <property type="match status" value="1"/>
</dbReference>
<dbReference type="AlphaFoldDB" id="A0A0C3D9D5"/>
<evidence type="ECO:0000256" key="4">
    <source>
        <dbReference type="SAM" id="Phobius"/>
    </source>
</evidence>
<keyword evidence="1 3" id="KW-0853">WD repeat</keyword>
<organism evidence="5 6">
    <name type="scientific">Oidiodendron maius (strain Zn)</name>
    <dbReference type="NCBI Taxonomy" id="913774"/>
    <lineage>
        <taxon>Eukaryota</taxon>
        <taxon>Fungi</taxon>
        <taxon>Dikarya</taxon>
        <taxon>Ascomycota</taxon>
        <taxon>Pezizomycotina</taxon>
        <taxon>Leotiomycetes</taxon>
        <taxon>Leotiomycetes incertae sedis</taxon>
        <taxon>Myxotrichaceae</taxon>
        <taxon>Oidiodendron</taxon>
    </lineage>
</organism>
<reference evidence="5 6" key="1">
    <citation type="submission" date="2014-04" db="EMBL/GenBank/DDBJ databases">
        <authorList>
            <consortium name="DOE Joint Genome Institute"/>
            <person name="Kuo A."/>
            <person name="Martino E."/>
            <person name="Perotto S."/>
            <person name="Kohler A."/>
            <person name="Nagy L.G."/>
            <person name="Floudas D."/>
            <person name="Copeland A."/>
            <person name="Barry K.W."/>
            <person name="Cichocki N."/>
            <person name="Veneault-Fourrey C."/>
            <person name="LaButti K."/>
            <person name="Lindquist E.A."/>
            <person name="Lipzen A."/>
            <person name="Lundell T."/>
            <person name="Morin E."/>
            <person name="Murat C."/>
            <person name="Sun H."/>
            <person name="Tunlid A."/>
            <person name="Henrissat B."/>
            <person name="Grigoriev I.V."/>
            <person name="Hibbett D.S."/>
            <person name="Martin F."/>
            <person name="Nordberg H.P."/>
            <person name="Cantor M.N."/>
            <person name="Hua S.X."/>
        </authorList>
    </citation>
    <scope>NUCLEOTIDE SEQUENCE [LARGE SCALE GENOMIC DNA]</scope>
    <source>
        <strain evidence="5 6">Zn</strain>
    </source>
</reference>
<dbReference type="Proteomes" id="UP000054321">
    <property type="component" value="Unassembled WGS sequence"/>
</dbReference>
<proteinExistence type="predicted"/>
<dbReference type="PROSITE" id="PS50082">
    <property type="entry name" value="WD_REPEATS_2"/>
    <property type="match status" value="1"/>
</dbReference>
<dbReference type="HOGENOM" id="CLU_2432921_0_0_1"/>
<gene>
    <name evidence="5" type="ORF">OIDMADRAFT_127915</name>
</gene>
<keyword evidence="6" id="KW-1185">Reference proteome</keyword>
<dbReference type="InterPro" id="IPR019775">
    <property type="entry name" value="WD40_repeat_CS"/>
</dbReference>
<reference evidence="6" key="2">
    <citation type="submission" date="2015-01" db="EMBL/GenBank/DDBJ databases">
        <title>Evolutionary Origins and Diversification of the Mycorrhizal Mutualists.</title>
        <authorList>
            <consortium name="DOE Joint Genome Institute"/>
            <consortium name="Mycorrhizal Genomics Consortium"/>
            <person name="Kohler A."/>
            <person name="Kuo A."/>
            <person name="Nagy L.G."/>
            <person name="Floudas D."/>
            <person name="Copeland A."/>
            <person name="Barry K.W."/>
            <person name="Cichocki N."/>
            <person name="Veneault-Fourrey C."/>
            <person name="LaButti K."/>
            <person name="Lindquist E.A."/>
            <person name="Lipzen A."/>
            <person name="Lundell T."/>
            <person name="Morin E."/>
            <person name="Murat C."/>
            <person name="Riley R."/>
            <person name="Ohm R."/>
            <person name="Sun H."/>
            <person name="Tunlid A."/>
            <person name="Henrissat B."/>
            <person name="Grigoriev I.V."/>
            <person name="Hibbett D.S."/>
            <person name="Martin F."/>
        </authorList>
    </citation>
    <scope>NUCLEOTIDE SEQUENCE [LARGE SCALE GENOMIC DNA]</scope>
    <source>
        <strain evidence="6">Zn</strain>
    </source>
</reference>
<dbReference type="Gene3D" id="2.130.10.10">
    <property type="entry name" value="YVTN repeat-like/Quinoprotein amine dehydrogenase"/>
    <property type="match status" value="1"/>
</dbReference>
<evidence type="ECO:0000256" key="2">
    <source>
        <dbReference type="ARBA" id="ARBA00022737"/>
    </source>
</evidence>
<evidence type="ECO:0000313" key="6">
    <source>
        <dbReference type="Proteomes" id="UP000054321"/>
    </source>
</evidence>
<dbReference type="PROSITE" id="PS50294">
    <property type="entry name" value="WD_REPEATS_REGION"/>
    <property type="match status" value="1"/>
</dbReference>
<feature type="non-terminal residue" evidence="5">
    <location>
        <position position="1"/>
    </location>
</feature>
<evidence type="ECO:0000256" key="3">
    <source>
        <dbReference type="PROSITE-ProRule" id="PRU00221"/>
    </source>
</evidence>
<dbReference type="Pfam" id="PF00400">
    <property type="entry name" value="WD40"/>
    <property type="match status" value="2"/>
</dbReference>
<dbReference type="InterPro" id="IPR036322">
    <property type="entry name" value="WD40_repeat_dom_sf"/>
</dbReference>
<dbReference type="InterPro" id="IPR015943">
    <property type="entry name" value="WD40/YVTN_repeat-like_dom_sf"/>
</dbReference>
<name>A0A0C3D9D5_OIDMZ</name>
<evidence type="ECO:0000313" key="5">
    <source>
        <dbReference type="EMBL" id="KIM98547.1"/>
    </source>
</evidence>
<dbReference type="InParanoid" id="A0A0C3D9D5"/>
<keyword evidence="4" id="KW-0472">Membrane</keyword>
<dbReference type="InterPro" id="IPR001680">
    <property type="entry name" value="WD40_rpt"/>
</dbReference>
<feature type="repeat" description="WD" evidence="3">
    <location>
        <begin position="1"/>
        <end position="35"/>
    </location>
</feature>
<keyword evidence="4" id="KW-0812">Transmembrane</keyword>
<keyword evidence="2" id="KW-0677">Repeat</keyword>
<accession>A0A0C3D9D5</accession>
<dbReference type="SUPFAM" id="SSF50978">
    <property type="entry name" value="WD40 repeat-like"/>
    <property type="match status" value="1"/>
</dbReference>
<feature type="transmembrane region" description="Helical" evidence="4">
    <location>
        <begin position="27"/>
        <end position="54"/>
    </location>
</feature>
<keyword evidence="4" id="KW-1133">Transmembrane helix</keyword>
<evidence type="ECO:0000256" key="1">
    <source>
        <dbReference type="ARBA" id="ARBA00022574"/>
    </source>
</evidence>
<dbReference type="STRING" id="913774.A0A0C3D9D5"/>
<dbReference type="PANTHER" id="PTHR19848:SF8">
    <property type="entry name" value="F-BOX AND WD REPEAT DOMAIN CONTAINING 7"/>
    <property type="match status" value="1"/>
</dbReference>
<protein>
    <submittedName>
        <fullName evidence="5">Uncharacterized protein</fullName>
    </submittedName>
</protein>
<dbReference type="OrthoDB" id="2615105at2759"/>
<dbReference type="EMBL" id="KN832880">
    <property type="protein sequence ID" value="KIM98547.1"/>
    <property type="molecule type" value="Genomic_DNA"/>
</dbReference>